<evidence type="ECO:0000259" key="6">
    <source>
        <dbReference type="Pfam" id="PF18052"/>
    </source>
</evidence>
<dbReference type="Pfam" id="PF00931">
    <property type="entry name" value="NB-ARC"/>
    <property type="match status" value="1"/>
</dbReference>
<dbReference type="InterPro" id="IPR002182">
    <property type="entry name" value="NB-ARC"/>
</dbReference>
<keyword evidence="1" id="KW-0677">Repeat</keyword>
<evidence type="ECO:0000256" key="3">
    <source>
        <dbReference type="ARBA" id="ARBA00022821"/>
    </source>
</evidence>
<evidence type="ECO:0000256" key="2">
    <source>
        <dbReference type="ARBA" id="ARBA00022741"/>
    </source>
</evidence>
<evidence type="ECO:0000313" key="7">
    <source>
        <dbReference type="EMBL" id="KAG6639376.1"/>
    </source>
</evidence>
<keyword evidence="8" id="KW-1185">Reference proteome</keyword>
<keyword evidence="2" id="KW-0547">Nucleotide-binding</keyword>
<keyword evidence="4" id="KW-0067">ATP-binding</keyword>
<dbReference type="GO" id="GO:0043531">
    <property type="term" value="F:ADP binding"/>
    <property type="evidence" value="ECO:0007669"/>
    <property type="project" value="InterPro"/>
</dbReference>
<dbReference type="AlphaFoldDB" id="A0A8T1P4C1"/>
<dbReference type="PANTHER" id="PTHR36766">
    <property type="entry name" value="PLANT BROAD-SPECTRUM MILDEW RESISTANCE PROTEIN RPW8"/>
    <property type="match status" value="1"/>
</dbReference>
<dbReference type="EMBL" id="CM031818">
    <property type="protein sequence ID" value="KAG6639376.1"/>
    <property type="molecule type" value="Genomic_DNA"/>
</dbReference>
<keyword evidence="3" id="KW-0611">Plant defense</keyword>
<feature type="domain" description="Disease resistance N-terminal" evidence="6">
    <location>
        <begin position="2"/>
        <end position="75"/>
    </location>
</feature>
<dbReference type="InterPro" id="IPR041118">
    <property type="entry name" value="Rx_N"/>
</dbReference>
<proteinExistence type="predicted"/>
<comment type="caution">
    <text evidence="7">The sequence shown here is derived from an EMBL/GenBank/DDBJ whole genome shotgun (WGS) entry which is preliminary data.</text>
</comment>
<dbReference type="Proteomes" id="UP000811609">
    <property type="component" value="Chromosome 10"/>
</dbReference>
<sequence length="196" mass="22539">MGLQSDLQKFECTISTIKIMLLDAEDKQESNPKLRDWLWQVKNILYDAEDVIDEIECKALRKQAITAYGSTSSKVRHFFSSSMALPSRLKQAHKIKHTRERLDEINANKNQFNLININVRDEEEHSMPQWSVESLVIGRHEDKEKIIEHMMSVGRNVNVISMVGLGGLGKTTIAKLVYNDKTVVNYLNVGLCLYRF</sequence>
<evidence type="ECO:0000256" key="4">
    <source>
        <dbReference type="ARBA" id="ARBA00022840"/>
    </source>
</evidence>
<dbReference type="GO" id="GO:0006952">
    <property type="term" value="P:defense response"/>
    <property type="evidence" value="ECO:0007669"/>
    <property type="project" value="UniProtKB-KW"/>
</dbReference>
<accession>A0A8T1P4C1</accession>
<reference evidence="7" key="1">
    <citation type="submission" date="2020-12" db="EMBL/GenBank/DDBJ databases">
        <title>WGS assembly of Carya illinoinensis cv. Pawnee.</title>
        <authorList>
            <person name="Platts A."/>
            <person name="Shu S."/>
            <person name="Wright S."/>
            <person name="Barry K."/>
            <person name="Edger P."/>
            <person name="Pires J.C."/>
            <person name="Schmutz J."/>
        </authorList>
    </citation>
    <scope>NUCLEOTIDE SEQUENCE</scope>
    <source>
        <tissue evidence="7">Leaf</tissue>
    </source>
</reference>
<organism evidence="7 8">
    <name type="scientific">Carya illinoinensis</name>
    <name type="common">Pecan</name>
    <dbReference type="NCBI Taxonomy" id="32201"/>
    <lineage>
        <taxon>Eukaryota</taxon>
        <taxon>Viridiplantae</taxon>
        <taxon>Streptophyta</taxon>
        <taxon>Embryophyta</taxon>
        <taxon>Tracheophyta</taxon>
        <taxon>Spermatophyta</taxon>
        <taxon>Magnoliopsida</taxon>
        <taxon>eudicotyledons</taxon>
        <taxon>Gunneridae</taxon>
        <taxon>Pentapetalae</taxon>
        <taxon>rosids</taxon>
        <taxon>fabids</taxon>
        <taxon>Fagales</taxon>
        <taxon>Juglandaceae</taxon>
        <taxon>Carya</taxon>
    </lineage>
</organism>
<protein>
    <submittedName>
        <fullName evidence="7">Uncharacterized protein</fullName>
    </submittedName>
</protein>
<dbReference type="Pfam" id="PF18052">
    <property type="entry name" value="Rx_N"/>
    <property type="match status" value="1"/>
</dbReference>
<dbReference type="GO" id="GO:0005524">
    <property type="term" value="F:ATP binding"/>
    <property type="evidence" value="ECO:0007669"/>
    <property type="project" value="UniProtKB-KW"/>
</dbReference>
<feature type="domain" description="NB-ARC" evidence="5">
    <location>
        <begin position="141"/>
        <end position="183"/>
    </location>
</feature>
<evidence type="ECO:0000259" key="5">
    <source>
        <dbReference type="Pfam" id="PF00931"/>
    </source>
</evidence>
<evidence type="ECO:0000313" key="8">
    <source>
        <dbReference type="Proteomes" id="UP000811609"/>
    </source>
</evidence>
<name>A0A8T1P4C1_CARIL</name>
<evidence type="ECO:0000256" key="1">
    <source>
        <dbReference type="ARBA" id="ARBA00022737"/>
    </source>
</evidence>
<gene>
    <name evidence="7" type="ORF">CIPAW_10G095800</name>
</gene>
<dbReference type="PANTHER" id="PTHR36766:SF61">
    <property type="entry name" value="NB-ARC DOMAIN DISEASE RESISTANCE PROTEIN"/>
    <property type="match status" value="1"/>
</dbReference>